<organism evidence="2 3">
    <name type="scientific">Musa acuminata subsp. malaccensis</name>
    <name type="common">Wild banana</name>
    <name type="synonym">Musa malaccensis</name>
    <dbReference type="NCBI Taxonomy" id="214687"/>
    <lineage>
        <taxon>Eukaryota</taxon>
        <taxon>Viridiplantae</taxon>
        <taxon>Streptophyta</taxon>
        <taxon>Embryophyta</taxon>
        <taxon>Tracheophyta</taxon>
        <taxon>Spermatophyta</taxon>
        <taxon>Magnoliopsida</taxon>
        <taxon>Liliopsida</taxon>
        <taxon>Zingiberales</taxon>
        <taxon>Musaceae</taxon>
        <taxon>Musa</taxon>
    </lineage>
</organism>
<dbReference type="InterPro" id="IPR036388">
    <property type="entry name" value="WH-like_DNA-bd_sf"/>
</dbReference>
<accession>A0A804KGB0</accession>
<dbReference type="InParanoid" id="A0A804KGB0"/>
<reference evidence="2" key="2">
    <citation type="submission" date="2021-05" db="UniProtKB">
        <authorList>
            <consortium name="EnsemblPlants"/>
        </authorList>
    </citation>
    <scope>IDENTIFICATION</scope>
    <source>
        <strain evidence="2">subsp. malaccensis</strain>
    </source>
</reference>
<reference evidence="1" key="1">
    <citation type="submission" date="2021-03" db="EMBL/GenBank/DDBJ databases">
        <authorList>
            <consortium name="Genoscope - CEA"/>
            <person name="William W."/>
        </authorList>
    </citation>
    <scope>NUCLEOTIDE SEQUENCE</scope>
    <source>
        <strain evidence="1">Doubled-haploid Pahang</strain>
    </source>
</reference>
<dbReference type="Proteomes" id="UP000012960">
    <property type="component" value="Unplaced"/>
</dbReference>
<evidence type="ECO:0000313" key="3">
    <source>
        <dbReference type="Proteomes" id="UP000012960"/>
    </source>
</evidence>
<dbReference type="PANTHER" id="PTHR10015">
    <property type="entry name" value="HEAT SHOCK TRANSCRIPTION FACTOR"/>
    <property type="match status" value="1"/>
</dbReference>
<dbReference type="EnsemblPlants" id="Ma09_t05490.1">
    <property type="protein sequence ID" value="Ma09_p05490.1"/>
    <property type="gene ID" value="Ma09_g05490"/>
</dbReference>
<dbReference type="Gene3D" id="1.10.10.10">
    <property type="entry name" value="Winged helix-like DNA-binding domain superfamily/Winged helix DNA-binding domain"/>
    <property type="match status" value="1"/>
</dbReference>
<evidence type="ECO:0000313" key="1">
    <source>
        <dbReference type="EMBL" id="CAG1834281.1"/>
    </source>
</evidence>
<proteinExistence type="predicted"/>
<dbReference type="PANTHER" id="PTHR10015:SF450">
    <property type="entry name" value="HEAT STRESS TRANSCRIPTION FACTOR A-2E"/>
    <property type="match status" value="1"/>
</dbReference>
<dbReference type="Gramene" id="Ma09_t05490.1">
    <property type="protein sequence ID" value="Ma09_p05490.1"/>
    <property type="gene ID" value="Ma09_g05490"/>
</dbReference>
<sequence>MEGSRGSSNSPSPFLTKTYEMVDDLSTNSIVSWSPINAGFVVWKQLELLGICSPSISSTIISPASSGCSILKVSERLTLIGGSLQMTISNEDKSIY</sequence>
<name>A0A804KGB0_MUSAM</name>
<protein>
    <submittedName>
        <fullName evidence="1">(wild Malaysian banana) hypothetical protein</fullName>
    </submittedName>
</protein>
<keyword evidence="3" id="KW-1185">Reference proteome</keyword>
<dbReference type="AlphaFoldDB" id="A0A804KGB0"/>
<gene>
    <name evidence="1" type="ORF">GSMUA_223860.1</name>
</gene>
<dbReference type="SUPFAM" id="SSF46785">
    <property type="entry name" value="Winged helix' DNA-binding domain"/>
    <property type="match status" value="1"/>
</dbReference>
<dbReference type="InterPro" id="IPR036390">
    <property type="entry name" value="WH_DNA-bd_sf"/>
</dbReference>
<evidence type="ECO:0000313" key="2">
    <source>
        <dbReference type="EnsemblPlants" id="Ma09_p05490.1"/>
    </source>
</evidence>
<dbReference type="EMBL" id="HG996474">
    <property type="protein sequence ID" value="CAG1834281.1"/>
    <property type="molecule type" value="Genomic_DNA"/>
</dbReference>